<evidence type="ECO:0000256" key="1">
    <source>
        <dbReference type="ARBA" id="ARBA00009156"/>
    </source>
</evidence>
<feature type="domain" description="Carbohydrate kinase FGGY N-terminal" evidence="5">
    <location>
        <begin position="7"/>
        <end position="216"/>
    </location>
</feature>
<sequence>MKPLPVIAVFDIGRTNKKFFLFDRNYEVVYERAVQLEETTDADGYPSEDLDLLAKWMQEIFDQAFDHPDFNIQALNFSGYGASIVHLDETGKLLIPLYNYLKPYPATLLQEFCSTYGGERALSLATGAPLTGSLNTGLQLYRLKKEQPSVFADVHQTLHLPQWLSYLFTKKCCSEMTSLGCHTALWDFQRQDYHPWVQEENMTSKLPPIYPSQAAIQIQYRERPLHVGVGLHDSSAALLPYLIKAEEPFVLVSTGTWSVTLNPFNDRSLTAAELSSDMLCYLTYEGRPVKAGRLLLGHKHEEQTAELEKDFGVQSGAYKQVVFDLHWTPKQTDSFVAAYHQLVFELVEEQAAVIRNVHPEKDPIRLLVEGGFAQNSIFMHLLARAFPHAVVVASVLAQASALGAALALHGYWQIDKRSI</sequence>
<dbReference type="InterPro" id="IPR018484">
    <property type="entry name" value="FGGY_N"/>
</dbReference>
<evidence type="ECO:0000313" key="7">
    <source>
        <dbReference type="Proteomes" id="UP000198711"/>
    </source>
</evidence>
<dbReference type="InterPro" id="IPR043129">
    <property type="entry name" value="ATPase_NBD"/>
</dbReference>
<accession>A0A8X8IDX9</accession>
<dbReference type="PANTHER" id="PTHR10196:SF57">
    <property type="entry name" value="XYLULOSE KINASE"/>
    <property type="match status" value="1"/>
</dbReference>
<evidence type="ECO:0000259" key="5">
    <source>
        <dbReference type="Pfam" id="PF00370"/>
    </source>
</evidence>
<keyword evidence="2" id="KW-0808">Transferase</keyword>
<dbReference type="GO" id="GO:0005829">
    <property type="term" value="C:cytosol"/>
    <property type="evidence" value="ECO:0007669"/>
    <property type="project" value="TreeGrafter"/>
</dbReference>
<organism evidence="6 7">
    <name type="scientific">Hydrobacter penzbergensis</name>
    <dbReference type="NCBI Taxonomy" id="1235997"/>
    <lineage>
        <taxon>Bacteria</taxon>
        <taxon>Pseudomonadati</taxon>
        <taxon>Bacteroidota</taxon>
        <taxon>Chitinophagia</taxon>
        <taxon>Chitinophagales</taxon>
        <taxon>Chitinophagaceae</taxon>
        <taxon>Hydrobacter</taxon>
    </lineage>
</organism>
<dbReference type="GO" id="GO:0004856">
    <property type="term" value="F:D-xylulokinase activity"/>
    <property type="evidence" value="ECO:0007669"/>
    <property type="project" value="TreeGrafter"/>
</dbReference>
<name>A0A8X8IDX9_9BACT</name>
<dbReference type="PANTHER" id="PTHR10196">
    <property type="entry name" value="SUGAR KINASE"/>
    <property type="match status" value="1"/>
</dbReference>
<dbReference type="Gene3D" id="3.30.420.40">
    <property type="match status" value="3"/>
</dbReference>
<evidence type="ECO:0000313" key="6">
    <source>
        <dbReference type="EMBL" id="SDX22393.1"/>
    </source>
</evidence>
<dbReference type="RefSeq" id="WP_092724480.1">
    <property type="nucleotide sequence ID" value="NZ_FNNO01000011.1"/>
</dbReference>
<keyword evidence="7" id="KW-1185">Reference proteome</keyword>
<keyword evidence="4" id="KW-1133">Transmembrane helix</keyword>
<evidence type="ECO:0000256" key="4">
    <source>
        <dbReference type="SAM" id="Phobius"/>
    </source>
</evidence>
<keyword evidence="4" id="KW-0812">Transmembrane</keyword>
<protein>
    <submittedName>
        <fullName evidence="6">Sugar (Pentulose or hexulose) kinase</fullName>
    </submittedName>
</protein>
<keyword evidence="4" id="KW-0472">Membrane</keyword>
<comment type="similarity">
    <text evidence="1">Belongs to the FGGY kinase family.</text>
</comment>
<proteinExistence type="inferred from homology"/>
<dbReference type="SUPFAM" id="SSF53067">
    <property type="entry name" value="Actin-like ATPase domain"/>
    <property type="match status" value="2"/>
</dbReference>
<dbReference type="Pfam" id="PF00370">
    <property type="entry name" value="FGGY_N"/>
    <property type="match status" value="1"/>
</dbReference>
<feature type="transmembrane region" description="Helical" evidence="4">
    <location>
        <begin position="385"/>
        <end position="408"/>
    </location>
</feature>
<dbReference type="EMBL" id="FNNO01000011">
    <property type="protein sequence ID" value="SDX22393.1"/>
    <property type="molecule type" value="Genomic_DNA"/>
</dbReference>
<keyword evidence="3 6" id="KW-0418">Kinase</keyword>
<evidence type="ECO:0000256" key="2">
    <source>
        <dbReference type="ARBA" id="ARBA00022679"/>
    </source>
</evidence>
<gene>
    <name evidence="6" type="ORF">SAMN05444410_11149</name>
</gene>
<dbReference type="GO" id="GO:0005997">
    <property type="term" value="P:xylulose metabolic process"/>
    <property type="evidence" value="ECO:0007669"/>
    <property type="project" value="TreeGrafter"/>
</dbReference>
<evidence type="ECO:0000256" key="3">
    <source>
        <dbReference type="ARBA" id="ARBA00022777"/>
    </source>
</evidence>
<comment type="caution">
    <text evidence="6">The sequence shown here is derived from an EMBL/GenBank/DDBJ whole genome shotgun (WGS) entry which is preliminary data.</text>
</comment>
<dbReference type="Proteomes" id="UP000198711">
    <property type="component" value="Unassembled WGS sequence"/>
</dbReference>
<reference evidence="6 7" key="1">
    <citation type="submission" date="2016-10" db="EMBL/GenBank/DDBJ databases">
        <authorList>
            <person name="Varghese N."/>
            <person name="Submissions S."/>
        </authorList>
    </citation>
    <scope>NUCLEOTIDE SEQUENCE [LARGE SCALE GENOMIC DNA]</scope>
    <source>
        <strain evidence="6 7">DSM 25353</strain>
    </source>
</reference>
<dbReference type="AlphaFoldDB" id="A0A8X8IDX9"/>